<dbReference type="InterPro" id="IPR003961">
    <property type="entry name" value="FN3_dom"/>
</dbReference>
<evidence type="ECO:0000256" key="2">
    <source>
        <dbReference type="SAM" id="Phobius"/>
    </source>
</evidence>
<dbReference type="PROSITE" id="PS50853">
    <property type="entry name" value="FN3"/>
    <property type="match status" value="1"/>
</dbReference>
<accession>A0A1B0D2C1</accession>
<dbReference type="EMBL" id="AJVK01010572">
    <property type="status" value="NOT_ANNOTATED_CDS"/>
    <property type="molecule type" value="Genomic_DNA"/>
</dbReference>
<feature type="compositionally biased region" description="Polar residues" evidence="1">
    <location>
        <begin position="165"/>
        <end position="175"/>
    </location>
</feature>
<feature type="compositionally biased region" description="Basic residues" evidence="1">
    <location>
        <begin position="389"/>
        <end position="398"/>
    </location>
</feature>
<feature type="compositionally biased region" description="Basic and acidic residues" evidence="1">
    <location>
        <begin position="375"/>
        <end position="387"/>
    </location>
</feature>
<keyword evidence="2" id="KW-1133">Transmembrane helix</keyword>
<dbReference type="VEuPathDB" id="VectorBase:PPAPM1_002745"/>
<evidence type="ECO:0000256" key="1">
    <source>
        <dbReference type="SAM" id="MobiDB-lite"/>
    </source>
</evidence>
<dbReference type="AlphaFoldDB" id="A0A1B0D2C1"/>
<feature type="compositionally biased region" description="Pro residues" evidence="1">
    <location>
        <begin position="151"/>
        <end position="161"/>
    </location>
</feature>
<dbReference type="VEuPathDB" id="VectorBase:PPAI001494"/>
<protein>
    <submittedName>
        <fullName evidence="3">Uncharacterized protein</fullName>
    </submittedName>
</protein>
<feature type="region of interest" description="Disordered" evidence="1">
    <location>
        <begin position="352"/>
        <end position="412"/>
    </location>
</feature>
<organism evidence="3 4">
    <name type="scientific">Phlebotomus papatasi</name>
    <name type="common">Sandfly</name>
    <dbReference type="NCBI Taxonomy" id="29031"/>
    <lineage>
        <taxon>Eukaryota</taxon>
        <taxon>Metazoa</taxon>
        <taxon>Ecdysozoa</taxon>
        <taxon>Arthropoda</taxon>
        <taxon>Hexapoda</taxon>
        <taxon>Insecta</taxon>
        <taxon>Pterygota</taxon>
        <taxon>Neoptera</taxon>
        <taxon>Endopterygota</taxon>
        <taxon>Diptera</taxon>
        <taxon>Nematocera</taxon>
        <taxon>Psychodoidea</taxon>
        <taxon>Psychodidae</taxon>
        <taxon>Phlebotomus</taxon>
        <taxon>Phlebotomus</taxon>
    </lineage>
</organism>
<dbReference type="EnsemblMetazoa" id="PPAI001494-RA">
    <property type="protein sequence ID" value="PPAI001494-PA"/>
    <property type="gene ID" value="PPAI001494"/>
</dbReference>
<evidence type="ECO:0000313" key="4">
    <source>
        <dbReference type="Proteomes" id="UP000092462"/>
    </source>
</evidence>
<reference evidence="3" key="1">
    <citation type="submission" date="2022-08" db="UniProtKB">
        <authorList>
            <consortium name="EnsemblMetazoa"/>
        </authorList>
    </citation>
    <scope>IDENTIFICATION</scope>
    <source>
        <strain evidence="3">Israel</strain>
    </source>
</reference>
<proteinExistence type="predicted"/>
<sequence>MSLNASTQSVVINSLIPGGRYIACVASLTAGGLGPYSPPAALHMDPSYIPRPPRTDPAANGWSSMWMSGIVLGILGVGLSGGAIFALYWAKRNKRIMKASYPGPMLTATLPDKQHTLWLHGNPMIKPTHSLAPPAASEYAEVTPTNHLQKPPLPNSAPPEPYATVTLQRGTSGASDDTCAKCSASPSSSEYNAPMREPMNLCEMLPPPPDHPYGAYKPPNNMTIRTNPTAMSPQVMRRVPPTPPRWGTLPPPIPSFPQTWCQRRPEDFFPEENDYESGSVLYEQCCRPGHEDPEQNYFNGGEPTEEYYRNVNMEFFEDQEFEPSTPPPPCPADAYTSKINANLRLIANGSVDASQLNGKRPTPRSHQGSTTHSAHSSDDESESDNRWAPRSRRSRSRSKSGDRKYRNGGHIR</sequence>
<evidence type="ECO:0000313" key="3">
    <source>
        <dbReference type="EnsemblMetazoa" id="PPAI001494-PA"/>
    </source>
</evidence>
<keyword evidence="2" id="KW-0812">Transmembrane</keyword>
<keyword evidence="4" id="KW-1185">Reference proteome</keyword>
<dbReference type="Proteomes" id="UP000092462">
    <property type="component" value="Unassembled WGS sequence"/>
</dbReference>
<feature type="transmembrane region" description="Helical" evidence="2">
    <location>
        <begin position="65"/>
        <end position="90"/>
    </location>
</feature>
<keyword evidence="2" id="KW-0472">Membrane</keyword>
<feature type="region of interest" description="Disordered" evidence="1">
    <location>
        <begin position="129"/>
        <end position="194"/>
    </location>
</feature>
<name>A0A1B0D2C1_PHLPP</name>